<evidence type="ECO:0000256" key="6">
    <source>
        <dbReference type="ARBA" id="ARBA00022833"/>
    </source>
</evidence>
<dbReference type="InterPro" id="IPR001915">
    <property type="entry name" value="Peptidase_M48"/>
</dbReference>
<sequence>MKNKTVYDHIRSNNIKTLLLVICFPLIFIALVFLFTWIVVPADAAFDTAIRVAVPTFIACAVWLLISWAFGDSMMLHSAHAHEIFDDDKQNREIFHAVENVAIAAGLPRPRVYIIDDDSMNAFATGRSPRDASVALTRGLIKKLDKLELQGVIAHEMAHIGNRDIRLDMMLITGVGVTVFAADMILRLAMVSGDGNNDNKNSGALVLLMVWLAFMVFNWIITPILRMAVSRNREYAADATGAQITHNPMALANALRKITTDSRVECLDKVKSMAAVCIAYPGGPREFISSLMATHPPVEKRIERLESMAS</sequence>
<evidence type="ECO:0000256" key="10">
    <source>
        <dbReference type="RuleBase" id="RU003983"/>
    </source>
</evidence>
<feature type="transmembrane region" description="Helical" evidence="11">
    <location>
        <begin position="169"/>
        <end position="190"/>
    </location>
</feature>
<dbReference type="Pfam" id="PF01435">
    <property type="entry name" value="Peptidase_M48"/>
    <property type="match status" value="1"/>
</dbReference>
<keyword evidence="8 10" id="KW-0482">Metalloprotease</keyword>
<keyword evidence="9 11" id="KW-0472">Membrane</keyword>
<dbReference type="PANTHER" id="PTHR43221">
    <property type="entry name" value="PROTEASE HTPX"/>
    <property type="match status" value="1"/>
</dbReference>
<keyword evidence="7 11" id="KW-1133">Transmembrane helix</keyword>
<dbReference type="GO" id="GO:0006508">
    <property type="term" value="P:proteolysis"/>
    <property type="evidence" value="ECO:0007669"/>
    <property type="project" value="UniProtKB-KW"/>
</dbReference>
<reference evidence="13" key="2">
    <citation type="journal article" date="2021" name="PeerJ">
        <title>Extensive microbial diversity within the chicken gut microbiome revealed by metagenomics and culture.</title>
        <authorList>
            <person name="Gilroy R."/>
            <person name="Ravi A."/>
            <person name="Getino M."/>
            <person name="Pursley I."/>
            <person name="Horton D.L."/>
            <person name="Alikhan N.F."/>
            <person name="Baker D."/>
            <person name="Gharbi K."/>
            <person name="Hall N."/>
            <person name="Watson M."/>
            <person name="Adriaenssens E.M."/>
            <person name="Foster-Nyarko E."/>
            <person name="Jarju S."/>
            <person name="Secka A."/>
            <person name="Antonio M."/>
            <person name="Oren A."/>
            <person name="Chaudhuri R.R."/>
            <person name="La Ragione R."/>
            <person name="Hildebrand F."/>
            <person name="Pallen M.J."/>
        </authorList>
    </citation>
    <scope>NUCLEOTIDE SEQUENCE</scope>
    <source>
        <strain evidence="13">B1-16210</strain>
    </source>
</reference>
<evidence type="ECO:0000313" key="13">
    <source>
        <dbReference type="EMBL" id="MBO8407241.1"/>
    </source>
</evidence>
<evidence type="ECO:0000256" key="8">
    <source>
        <dbReference type="ARBA" id="ARBA00023049"/>
    </source>
</evidence>
<evidence type="ECO:0000259" key="12">
    <source>
        <dbReference type="Pfam" id="PF01435"/>
    </source>
</evidence>
<dbReference type="InterPro" id="IPR050083">
    <property type="entry name" value="HtpX_protease"/>
</dbReference>
<keyword evidence="2 10" id="KW-0645">Protease</keyword>
<evidence type="ECO:0000256" key="11">
    <source>
        <dbReference type="SAM" id="Phobius"/>
    </source>
</evidence>
<name>A0A940DD93_9PROT</name>
<dbReference type="Proteomes" id="UP000721442">
    <property type="component" value="Unassembled WGS sequence"/>
</dbReference>
<evidence type="ECO:0000256" key="1">
    <source>
        <dbReference type="ARBA" id="ARBA00022475"/>
    </source>
</evidence>
<dbReference type="Gene3D" id="3.30.2010.10">
    <property type="entry name" value="Metalloproteases ('zincins'), catalytic domain"/>
    <property type="match status" value="1"/>
</dbReference>
<protein>
    <submittedName>
        <fullName evidence="13">M48 family metallopeptidase</fullName>
    </submittedName>
</protein>
<evidence type="ECO:0000256" key="9">
    <source>
        <dbReference type="ARBA" id="ARBA00023136"/>
    </source>
</evidence>
<accession>A0A940DD93</accession>
<dbReference type="GO" id="GO:0046872">
    <property type="term" value="F:metal ion binding"/>
    <property type="evidence" value="ECO:0007669"/>
    <property type="project" value="UniProtKB-KW"/>
</dbReference>
<evidence type="ECO:0000256" key="4">
    <source>
        <dbReference type="ARBA" id="ARBA00022723"/>
    </source>
</evidence>
<feature type="transmembrane region" description="Helical" evidence="11">
    <location>
        <begin position="202"/>
        <end position="221"/>
    </location>
</feature>
<dbReference type="PANTHER" id="PTHR43221:SF2">
    <property type="entry name" value="PROTEASE HTPX HOMOLOG"/>
    <property type="match status" value="1"/>
</dbReference>
<evidence type="ECO:0000256" key="2">
    <source>
        <dbReference type="ARBA" id="ARBA00022670"/>
    </source>
</evidence>
<comment type="cofactor">
    <cofactor evidence="10">
        <name>Zn(2+)</name>
        <dbReference type="ChEBI" id="CHEBI:29105"/>
    </cofactor>
    <text evidence="10">Binds 1 zinc ion per subunit.</text>
</comment>
<keyword evidence="5 10" id="KW-0378">Hydrolase</keyword>
<evidence type="ECO:0000313" key="14">
    <source>
        <dbReference type="Proteomes" id="UP000721442"/>
    </source>
</evidence>
<feature type="domain" description="Peptidase M48" evidence="12">
    <location>
        <begin position="89"/>
        <end position="308"/>
    </location>
</feature>
<keyword evidence="3 11" id="KW-0812">Transmembrane</keyword>
<dbReference type="EMBL" id="JADINE010000028">
    <property type="protein sequence ID" value="MBO8407241.1"/>
    <property type="molecule type" value="Genomic_DNA"/>
</dbReference>
<keyword evidence="6 10" id="KW-0862">Zinc</keyword>
<dbReference type="AlphaFoldDB" id="A0A940DD93"/>
<feature type="transmembrane region" description="Helical" evidence="11">
    <location>
        <begin position="52"/>
        <end position="70"/>
    </location>
</feature>
<reference evidence="13" key="1">
    <citation type="submission" date="2020-10" db="EMBL/GenBank/DDBJ databases">
        <authorList>
            <person name="Gilroy R."/>
        </authorList>
    </citation>
    <scope>NUCLEOTIDE SEQUENCE</scope>
    <source>
        <strain evidence="13">B1-16210</strain>
    </source>
</reference>
<proteinExistence type="inferred from homology"/>
<evidence type="ECO:0000256" key="3">
    <source>
        <dbReference type="ARBA" id="ARBA00022692"/>
    </source>
</evidence>
<dbReference type="GO" id="GO:0004222">
    <property type="term" value="F:metalloendopeptidase activity"/>
    <property type="evidence" value="ECO:0007669"/>
    <property type="project" value="InterPro"/>
</dbReference>
<feature type="transmembrane region" description="Helical" evidence="11">
    <location>
        <begin position="18"/>
        <end position="40"/>
    </location>
</feature>
<gene>
    <name evidence="13" type="ORF">IAC77_02130</name>
</gene>
<comment type="caution">
    <text evidence="13">The sequence shown here is derived from an EMBL/GenBank/DDBJ whole genome shotgun (WGS) entry which is preliminary data.</text>
</comment>
<keyword evidence="1" id="KW-1003">Cell membrane</keyword>
<keyword evidence="4" id="KW-0479">Metal-binding</keyword>
<dbReference type="CDD" id="cd07340">
    <property type="entry name" value="M48B_Htpx_like"/>
    <property type="match status" value="1"/>
</dbReference>
<comment type="similarity">
    <text evidence="10">Belongs to the peptidase M48 family.</text>
</comment>
<evidence type="ECO:0000256" key="5">
    <source>
        <dbReference type="ARBA" id="ARBA00022801"/>
    </source>
</evidence>
<organism evidence="13 14">
    <name type="scientific">Candidatus Enterousia excrementavium</name>
    <dbReference type="NCBI Taxonomy" id="2840789"/>
    <lineage>
        <taxon>Bacteria</taxon>
        <taxon>Pseudomonadati</taxon>
        <taxon>Pseudomonadota</taxon>
        <taxon>Alphaproteobacteria</taxon>
        <taxon>Candidatus Enterousia</taxon>
    </lineage>
</organism>
<evidence type="ECO:0000256" key="7">
    <source>
        <dbReference type="ARBA" id="ARBA00022989"/>
    </source>
</evidence>